<organism evidence="1 2">
    <name type="scientific">Monoraphidium neglectum</name>
    <dbReference type="NCBI Taxonomy" id="145388"/>
    <lineage>
        <taxon>Eukaryota</taxon>
        <taxon>Viridiplantae</taxon>
        <taxon>Chlorophyta</taxon>
        <taxon>core chlorophytes</taxon>
        <taxon>Chlorophyceae</taxon>
        <taxon>CS clade</taxon>
        <taxon>Sphaeropleales</taxon>
        <taxon>Selenastraceae</taxon>
        <taxon>Monoraphidium</taxon>
    </lineage>
</organism>
<dbReference type="KEGG" id="mng:MNEG_10624"/>
<dbReference type="Gene3D" id="3.60.15.10">
    <property type="entry name" value="Ribonuclease Z/Hydroxyacylglutathione hydrolase-like"/>
    <property type="match status" value="1"/>
</dbReference>
<dbReference type="PANTHER" id="PTHR23240:SF35">
    <property type="entry name" value="DNA REPAIR METALLO-BETA-LACTAMASE FAMILY PROTEIN-RELATED"/>
    <property type="match status" value="1"/>
</dbReference>
<dbReference type="RefSeq" id="XP_013896361.1">
    <property type="nucleotide sequence ID" value="XM_014040907.1"/>
</dbReference>
<dbReference type="EMBL" id="KK102612">
    <property type="protein sequence ID" value="KIY97341.1"/>
    <property type="molecule type" value="Genomic_DNA"/>
</dbReference>
<sequence>MASQVESIKRIPGLPRTFPSTIFCSDITADLLIHDYRLKVAGPGACQLVRLPMCERLVVDGVGVTALPANHCPGAVMLLFEVPRRGAAAAGGGGGGVHVILHTGDCR</sequence>
<dbReference type="Proteomes" id="UP000054498">
    <property type="component" value="Unassembled WGS sequence"/>
</dbReference>
<accession>A0A0D2M891</accession>
<proteinExistence type="predicted"/>
<dbReference type="GeneID" id="25727805"/>
<evidence type="ECO:0000313" key="1">
    <source>
        <dbReference type="EMBL" id="KIY97341.1"/>
    </source>
</evidence>
<dbReference type="PANTHER" id="PTHR23240">
    <property type="entry name" value="DNA CROSS-LINK REPAIR PROTEIN PSO2/SNM1-RELATED"/>
    <property type="match status" value="1"/>
</dbReference>
<dbReference type="AlphaFoldDB" id="A0A0D2M891"/>
<reference evidence="1 2" key="1">
    <citation type="journal article" date="2013" name="BMC Genomics">
        <title>Reconstruction of the lipid metabolism for the microalga Monoraphidium neglectum from its genome sequence reveals characteristics suitable for biofuel production.</title>
        <authorList>
            <person name="Bogen C."/>
            <person name="Al-Dilaimi A."/>
            <person name="Albersmeier A."/>
            <person name="Wichmann J."/>
            <person name="Grundmann M."/>
            <person name="Rupp O."/>
            <person name="Lauersen K.J."/>
            <person name="Blifernez-Klassen O."/>
            <person name="Kalinowski J."/>
            <person name="Goesmann A."/>
            <person name="Mussgnug J.H."/>
            <person name="Kruse O."/>
        </authorList>
    </citation>
    <scope>NUCLEOTIDE SEQUENCE [LARGE SCALE GENOMIC DNA]</scope>
    <source>
        <strain evidence="1 2">SAG 48.87</strain>
    </source>
</reference>
<gene>
    <name evidence="1" type="ORF">MNEG_10624</name>
</gene>
<dbReference type="GO" id="GO:0035312">
    <property type="term" value="F:5'-3' DNA exonuclease activity"/>
    <property type="evidence" value="ECO:0007669"/>
    <property type="project" value="TreeGrafter"/>
</dbReference>
<dbReference type="STRING" id="145388.A0A0D2M891"/>
<protein>
    <submittedName>
        <fullName evidence="1">Uncharacterized protein</fullName>
    </submittedName>
</protein>
<dbReference type="SUPFAM" id="SSF56281">
    <property type="entry name" value="Metallo-hydrolase/oxidoreductase"/>
    <property type="match status" value="1"/>
</dbReference>
<evidence type="ECO:0000313" key="2">
    <source>
        <dbReference type="Proteomes" id="UP000054498"/>
    </source>
</evidence>
<dbReference type="InterPro" id="IPR036866">
    <property type="entry name" value="RibonucZ/Hydroxyglut_hydro"/>
</dbReference>
<keyword evidence="2" id="KW-1185">Reference proteome</keyword>
<dbReference type="GO" id="GO:0036297">
    <property type="term" value="P:interstrand cross-link repair"/>
    <property type="evidence" value="ECO:0007669"/>
    <property type="project" value="TreeGrafter"/>
</dbReference>
<dbReference type="GO" id="GO:0006303">
    <property type="term" value="P:double-strand break repair via nonhomologous end joining"/>
    <property type="evidence" value="ECO:0007669"/>
    <property type="project" value="TreeGrafter"/>
</dbReference>
<dbReference type="GO" id="GO:0003684">
    <property type="term" value="F:damaged DNA binding"/>
    <property type="evidence" value="ECO:0007669"/>
    <property type="project" value="TreeGrafter"/>
</dbReference>
<dbReference type="OrthoDB" id="262529at2759"/>
<name>A0A0D2M891_9CHLO</name>